<comment type="caution">
    <text evidence="3">The sequence shown here is derived from an EMBL/GenBank/DDBJ whole genome shotgun (WGS) entry which is preliminary data.</text>
</comment>
<dbReference type="RefSeq" id="WP_216876365.1">
    <property type="nucleotide sequence ID" value="NZ_JAERQM010000004.1"/>
</dbReference>
<proteinExistence type="inferred from homology"/>
<keyword evidence="4" id="KW-1185">Reference proteome</keyword>
<feature type="chain" id="PRO_5045718285" evidence="2">
    <location>
        <begin position="32"/>
        <end position="330"/>
    </location>
</feature>
<evidence type="ECO:0000256" key="2">
    <source>
        <dbReference type="SAM" id="SignalP"/>
    </source>
</evidence>
<protein>
    <submittedName>
        <fullName evidence="3">Twin-arginine translocation pathway signal protein</fullName>
    </submittedName>
</protein>
<evidence type="ECO:0000313" key="4">
    <source>
        <dbReference type="Proteomes" id="UP000689967"/>
    </source>
</evidence>
<accession>A0ABS6H8U1</accession>
<dbReference type="PANTHER" id="PTHR42928">
    <property type="entry name" value="TRICARBOXYLATE-BINDING PROTEIN"/>
    <property type="match status" value="1"/>
</dbReference>
<gene>
    <name evidence="3" type="ORF">JJQ90_13805</name>
</gene>
<dbReference type="PANTHER" id="PTHR42928:SF5">
    <property type="entry name" value="BLR1237 PROTEIN"/>
    <property type="match status" value="1"/>
</dbReference>
<dbReference type="PIRSF" id="PIRSF017082">
    <property type="entry name" value="YflP"/>
    <property type="match status" value="1"/>
</dbReference>
<evidence type="ECO:0000256" key="1">
    <source>
        <dbReference type="ARBA" id="ARBA00006987"/>
    </source>
</evidence>
<evidence type="ECO:0000313" key="3">
    <source>
        <dbReference type="EMBL" id="MBU8544791.1"/>
    </source>
</evidence>
<keyword evidence="2" id="KW-0732">Signal</keyword>
<dbReference type="InterPro" id="IPR005064">
    <property type="entry name" value="BUG"/>
</dbReference>
<dbReference type="Pfam" id="PF03401">
    <property type="entry name" value="TctC"/>
    <property type="match status" value="1"/>
</dbReference>
<dbReference type="EMBL" id="JAERQM010000004">
    <property type="protein sequence ID" value="MBU8544791.1"/>
    <property type="molecule type" value="Genomic_DNA"/>
</dbReference>
<comment type="similarity">
    <text evidence="1">Belongs to the UPF0065 (bug) family.</text>
</comment>
<sequence length="330" mass="34021">MKDKTIALPVAKRRTVLALPALLLAPRAARAQAWPERPVRIVVNYTAGGAADTITRLLQPGMQEALGQPVVVENRPGAGGTIGAAAVARAAADGYTLLFDSAAHVVAHLLFRSLPVDYQTAFSYIGRATVQPYVWMVAERFPARTTQEFIAAARARQQPVTYGTPGIGSSGNIAAEAFAQAAGLRFEHVPYRGGAEAANAMAAGDLDAACITLSSATPVAESGRARLLGVTGAERASSHPQIPTLAEGGVSGFDITSWLGLFGPAGLPPAITEKVAMALQAAASDPATARRLGAAGFEASPSGPADFTAQVARDRQTFGAVVRRAGLQAS</sequence>
<dbReference type="Proteomes" id="UP000689967">
    <property type="component" value="Unassembled WGS sequence"/>
</dbReference>
<reference evidence="3 4" key="1">
    <citation type="submission" date="2021-01" db="EMBL/GenBank/DDBJ databases">
        <title>Roseomonas sp. nov, a bacterium isolated from an oil production mixture in Yumen Oilfield.</title>
        <authorList>
            <person name="Wu D."/>
        </authorList>
    </citation>
    <scope>NUCLEOTIDE SEQUENCE [LARGE SCALE GENOMIC DNA]</scope>
    <source>
        <strain evidence="3 4">ROY-5-3</strain>
    </source>
</reference>
<organism evidence="3 4">
    <name type="scientific">Falsiroseomonas oleicola</name>
    <dbReference type="NCBI Taxonomy" id="2801474"/>
    <lineage>
        <taxon>Bacteria</taxon>
        <taxon>Pseudomonadati</taxon>
        <taxon>Pseudomonadota</taxon>
        <taxon>Alphaproteobacteria</taxon>
        <taxon>Acetobacterales</taxon>
        <taxon>Roseomonadaceae</taxon>
        <taxon>Falsiroseomonas</taxon>
    </lineage>
</organism>
<feature type="signal peptide" evidence="2">
    <location>
        <begin position="1"/>
        <end position="31"/>
    </location>
</feature>
<name>A0ABS6H8U1_9PROT</name>